<protein>
    <recommendedName>
        <fullName evidence="5">Integral membrane protein</fullName>
    </recommendedName>
</protein>
<feature type="compositionally biased region" description="Gly residues" evidence="1">
    <location>
        <begin position="185"/>
        <end position="194"/>
    </location>
</feature>
<feature type="transmembrane region" description="Helical" evidence="2">
    <location>
        <begin position="82"/>
        <end position="102"/>
    </location>
</feature>
<name>A0ABU2W0G6_9ACTN</name>
<dbReference type="Proteomes" id="UP001180556">
    <property type="component" value="Unassembled WGS sequence"/>
</dbReference>
<gene>
    <name evidence="3" type="ORF">RM717_12695</name>
</gene>
<feature type="transmembrane region" description="Helical" evidence="2">
    <location>
        <begin position="149"/>
        <end position="168"/>
    </location>
</feature>
<evidence type="ECO:0000313" key="3">
    <source>
        <dbReference type="EMBL" id="MDT0491363.1"/>
    </source>
</evidence>
<comment type="caution">
    <text evidence="3">The sequence shown here is derived from an EMBL/GenBank/DDBJ whole genome shotgun (WGS) entry which is preliminary data.</text>
</comment>
<evidence type="ECO:0000256" key="1">
    <source>
        <dbReference type="SAM" id="MobiDB-lite"/>
    </source>
</evidence>
<organism evidence="3 4">
    <name type="scientific">Streptomyces stephensoniae</name>
    <dbReference type="NCBI Taxonomy" id="3375367"/>
    <lineage>
        <taxon>Bacteria</taxon>
        <taxon>Bacillati</taxon>
        <taxon>Actinomycetota</taxon>
        <taxon>Actinomycetes</taxon>
        <taxon>Kitasatosporales</taxon>
        <taxon>Streptomycetaceae</taxon>
        <taxon>Streptomyces</taxon>
    </lineage>
</organism>
<keyword evidence="2" id="KW-1133">Transmembrane helix</keyword>
<feature type="transmembrane region" description="Helical" evidence="2">
    <location>
        <begin position="39"/>
        <end position="61"/>
    </location>
</feature>
<keyword evidence="2" id="KW-0472">Membrane</keyword>
<proteinExistence type="predicted"/>
<accession>A0ABU2W0G6</accession>
<keyword evidence="4" id="KW-1185">Reference proteome</keyword>
<evidence type="ECO:0000313" key="4">
    <source>
        <dbReference type="Proteomes" id="UP001180556"/>
    </source>
</evidence>
<evidence type="ECO:0000256" key="2">
    <source>
        <dbReference type="SAM" id="Phobius"/>
    </source>
</evidence>
<feature type="region of interest" description="Disordered" evidence="1">
    <location>
        <begin position="175"/>
        <end position="194"/>
    </location>
</feature>
<reference evidence="4" key="1">
    <citation type="submission" date="2023-07" db="EMBL/GenBank/DDBJ databases">
        <title>30 novel species of actinomycetes from the DSMZ collection.</title>
        <authorList>
            <person name="Nouioui I."/>
        </authorList>
    </citation>
    <scope>NUCLEOTIDE SEQUENCE [LARGE SCALE GENOMIC DNA]</scope>
    <source>
        <strain evidence="4">DSM 40932</strain>
    </source>
</reference>
<dbReference type="RefSeq" id="WP_311599191.1">
    <property type="nucleotide sequence ID" value="NZ_JAVRFG010000013.1"/>
</dbReference>
<evidence type="ECO:0008006" key="5">
    <source>
        <dbReference type="Google" id="ProtNLM"/>
    </source>
</evidence>
<dbReference type="EMBL" id="JAVRFG010000013">
    <property type="protein sequence ID" value="MDT0491363.1"/>
    <property type="molecule type" value="Genomic_DNA"/>
</dbReference>
<feature type="transmembrane region" description="Helical" evidence="2">
    <location>
        <begin position="7"/>
        <end position="27"/>
    </location>
</feature>
<sequence>MGWTYRLHGAVGAALGAGLLGLAALTWLPGALPLVEPLWVMPTGFVAALVLLVAALVRAALLRSDKRVLWEAFRCLPGRVRAGLAALALVGVAILVLDATGAGSSGRLRDAEVRDGRYYAFDPAPETRGTVEISRSAYEALLPGSRRPFLALPGVLLLGASGLVLAAGELHRADRARTAPRPAGGNSGRALSGG</sequence>
<keyword evidence="2" id="KW-0812">Transmembrane</keyword>